<dbReference type="InterPro" id="IPR001547">
    <property type="entry name" value="Glyco_hydro_5"/>
</dbReference>
<dbReference type="GO" id="GO:0008422">
    <property type="term" value="F:beta-glucosidase activity"/>
    <property type="evidence" value="ECO:0007669"/>
    <property type="project" value="TreeGrafter"/>
</dbReference>
<keyword evidence="2 6" id="KW-0378">Hydrolase</keyword>
<evidence type="ECO:0000313" key="9">
    <source>
        <dbReference type="Proteomes" id="UP000663853"/>
    </source>
</evidence>
<evidence type="ECO:0000259" key="7">
    <source>
        <dbReference type="Pfam" id="PF00150"/>
    </source>
</evidence>
<comment type="similarity">
    <text evidence="1 6">Belongs to the glycosyl hydrolase 5 (cellulase A) family.</text>
</comment>
<dbReference type="Gene3D" id="3.20.20.80">
    <property type="entry name" value="Glycosidases"/>
    <property type="match status" value="1"/>
</dbReference>
<organism evidence="8 9">
    <name type="scientific">Rhizoctonia solani</name>
    <dbReference type="NCBI Taxonomy" id="456999"/>
    <lineage>
        <taxon>Eukaryota</taxon>
        <taxon>Fungi</taxon>
        <taxon>Dikarya</taxon>
        <taxon>Basidiomycota</taxon>
        <taxon>Agaricomycotina</taxon>
        <taxon>Agaricomycetes</taxon>
        <taxon>Cantharellales</taxon>
        <taxon>Ceratobasidiaceae</taxon>
        <taxon>Rhizoctonia</taxon>
    </lineage>
</organism>
<dbReference type="PROSITE" id="PS00659">
    <property type="entry name" value="GLYCOSYL_HYDROL_F5"/>
    <property type="match status" value="1"/>
</dbReference>
<evidence type="ECO:0000256" key="5">
    <source>
        <dbReference type="ARBA" id="ARBA00023326"/>
    </source>
</evidence>
<sequence>MAGLVAFASGHAAFAAFTPLTAQETFARMTPGWNLGNTLDALPAGGSWAPPVQNVTFSQIYADGFRSVRIPITFNDHFTSDAPDYTVDPNWLSRINYVVDAALSTGLFVVVNVHHDSWNWADMAGPKADIDVRKAKFEKLWQQYATLLKDKNERLIFESINEPTGSTQVDADIVNDLNQRFANIVKNSGGNNAQRVVSLPGLGDNVQYVPLWFKAPTGYPADKWSVQFHYYNPWDFGTNQWGKTWRGSNEDKALVESEISAVRGNFSVPILMGEYGTSTPETVIERASAWAWFDTVTSAAVKYTIVPQWWDNRGNYFDRVTGKWRDVTLKNIVMAAAAGKVNSYPYSGNGTVWLKSGVTTIPPIPTLRNRD</sequence>
<keyword evidence="5" id="KW-0624">Polysaccharide degradation</keyword>
<dbReference type="GO" id="GO:0005576">
    <property type="term" value="C:extracellular region"/>
    <property type="evidence" value="ECO:0007669"/>
    <property type="project" value="TreeGrafter"/>
</dbReference>
<evidence type="ECO:0000256" key="4">
    <source>
        <dbReference type="ARBA" id="ARBA00023295"/>
    </source>
</evidence>
<dbReference type="AlphaFoldDB" id="A0A8H3DBG0"/>
<dbReference type="PANTHER" id="PTHR31297:SF41">
    <property type="entry name" value="ENDOGLUCANASE, PUTATIVE (AFU_ORTHOLOGUE AFUA_5G01830)-RELATED"/>
    <property type="match status" value="1"/>
</dbReference>
<dbReference type="SUPFAM" id="SSF51445">
    <property type="entry name" value="(Trans)glycosidases"/>
    <property type="match status" value="1"/>
</dbReference>
<dbReference type="PANTHER" id="PTHR31297">
    <property type="entry name" value="GLUCAN ENDO-1,6-BETA-GLUCOSIDASE B"/>
    <property type="match status" value="1"/>
</dbReference>
<comment type="caution">
    <text evidence="8">The sequence shown here is derived from an EMBL/GenBank/DDBJ whole genome shotgun (WGS) entry which is preliminary data.</text>
</comment>
<reference evidence="8" key="1">
    <citation type="submission" date="2021-01" db="EMBL/GenBank/DDBJ databases">
        <authorList>
            <person name="Kaushik A."/>
        </authorList>
    </citation>
    <scope>NUCLEOTIDE SEQUENCE</scope>
    <source>
        <strain evidence="8">AG6-10EEA</strain>
    </source>
</reference>
<dbReference type="GO" id="GO:0009986">
    <property type="term" value="C:cell surface"/>
    <property type="evidence" value="ECO:0007669"/>
    <property type="project" value="TreeGrafter"/>
</dbReference>
<evidence type="ECO:0000313" key="8">
    <source>
        <dbReference type="EMBL" id="CAE6519021.1"/>
    </source>
</evidence>
<evidence type="ECO:0000256" key="2">
    <source>
        <dbReference type="ARBA" id="ARBA00022801"/>
    </source>
</evidence>
<dbReference type="EMBL" id="CAJMXA010003879">
    <property type="protein sequence ID" value="CAE6519021.1"/>
    <property type="molecule type" value="Genomic_DNA"/>
</dbReference>
<dbReference type="Proteomes" id="UP000663853">
    <property type="component" value="Unassembled WGS sequence"/>
</dbReference>
<accession>A0A8H3DBG0</accession>
<evidence type="ECO:0000256" key="1">
    <source>
        <dbReference type="ARBA" id="ARBA00005641"/>
    </source>
</evidence>
<gene>
    <name evidence="8" type="ORF">RDB_LOCUS143274</name>
</gene>
<protein>
    <recommendedName>
        <fullName evidence="7">Glycoside hydrolase family 5 domain-containing protein</fullName>
    </recommendedName>
</protein>
<dbReference type="Pfam" id="PF00150">
    <property type="entry name" value="Cellulase"/>
    <property type="match status" value="1"/>
</dbReference>
<keyword evidence="4 6" id="KW-0326">Glycosidase</keyword>
<name>A0A8H3DBG0_9AGAM</name>
<feature type="domain" description="Glycoside hydrolase family 5" evidence="7">
    <location>
        <begin position="48"/>
        <end position="313"/>
    </location>
</feature>
<dbReference type="InterPro" id="IPR018087">
    <property type="entry name" value="Glyco_hydro_5_CS"/>
</dbReference>
<dbReference type="InterPro" id="IPR050386">
    <property type="entry name" value="Glycosyl_hydrolase_5"/>
</dbReference>
<dbReference type="GO" id="GO:0009251">
    <property type="term" value="P:glucan catabolic process"/>
    <property type="evidence" value="ECO:0007669"/>
    <property type="project" value="TreeGrafter"/>
</dbReference>
<evidence type="ECO:0000256" key="3">
    <source>
        <dbReference type="ARBA" id="ARBA00023277"/>
    </source>
</evidence>
<evidence type="ECO:0000256" key="6">
    <source>
        <dbReference type="RuleBase" id="RU361153"/>
    </source>
</evidence>
<keyword evidence="3" id="KW-0119">Carbohydrate metabolism</keyword>
<dbReference type="InterPro" id="IPR017853">
    <property type="entry name" value="GH"/>
</dbReference>
<proteinExistence type="inferred from homology"/>